<accession>A0A5J6VIG8</accession>
<organism evidence="2">
    <name type="scientific">Megaviridae environmental sample</name>
    <dbReference type="NCBI Taxonomy" id="1737588"/>
    <lineage>
        <taxon>Viruses</taxon>
        <taxon>Varidnaviria</taxon>
        <taxon>Bamfordvirae</taxon>
        <taxon>Nucleocytoviricota</taxon>
        <taxon>Megaviricetes</taxon>
        <taxon>Imitervirales</taxon>
        <taxon>Mimiviridae</taxon>
        <taxon>environmental samples</taxon>
    </lineage>
</organism>
<reference evidence="2" key="1">
    <citation type="journal article" date="2019" name="Philos. Trans. R. Soc. Lond., B, Biol. Sci.">
        <title>Targeted metagenomic recovery of four divergent viruses reveals shared and distinctive characteristics of giant viruses of marine eukaryotes.</title>
        <authorList>
            <person name="Needham D.M."/>
            <person name="Poirier C."/>
            <person name="Hehenberger E."/>
            <person name="Jimenez V."/>
            <person name="Swalwell J.E."/>
            <person name="Santoro A.E."/>
            <person name="Worden A.Z."/>
        </authorList>
    </citation>
    <scope>NUCLEOTIDE SEQUENCE</scope>
    <source>
        <strain evidence="2">OPacV-662</strain>
    </source>
</reference>
<dbReference type="EMBL" id="MN448274">
    <property type="protein sequence ID" value="QFG73872.1"/>
    <property type="molecule type" value="Genomic_DNA"/>
</dbReference>
<evidence type="ECO:0000256" key="1">
    <source>
        <dbReference type="SAM" id="MobiDB-lite"/>
    </source>
</evidence>
<name>A0A5J6VIG8_9VIRU</name>
<evidence type="ECO:0000313" key="2">
    <source>
        <dbReference type="EMBL" id="QFG73872.1"/>
    </source>
</evidence>
<feature type="region of interest" description="Disordered" evidence="1">
    <location>
        <begin position="33"/>
        <end position="71"/>
    </location>
</feature>
<protein>
    <submittedName>
        <fullName evidence="2">Uncharacterized protein</fullName>
    </submittedName>
</protein>
<sequence>MAEKNNNISIILLLGIAAVAVYALTRSLEAPKDLETSGSLRPLDEPEGEEPEGDEPEGDEPEGDEPEGDELEKLNSNLKSSCSYKYTNYSQYSSHNNIFLNFLNNEPFPNYEEVIKQFIEFQKKENSSIIKKQLEQNFVSECISNYLKLNNLYKDHNGNKHTIPYFQNVYNDNKNLCWINSFLQCIISFPRPVLEELKKSDNCDFMLKNTITSMLDITSNESMNDTYFTKFLQSLENLRKYIFDNVNYKKLLYVNSDAKEQTIKINDMANIHSYILLNTRMTEQNIIDIQSSSYGSININNSTIHIKINEFSGLPKQTDQLNRFEQYILNLETTKIYALNIAFNQHIIAVVSRYIQVKGNLQKVWIIVDDLFNPEREDDSYIRIQPFYIIYYILLTDLYNDICHYFNRYKNTDSNASCTIISYSDSKLSDDRGAEETKGE</sequence>
<proteinExistence type="predicted"/>
<feature type="compositionally biased region" description="Acidic residues" evidence="1">
    <location>
        <begin position="45"/>
        <end position="70"/>
    </location>
</feature>